<dbReference type="EMBL" id="MCFE01000131">
    <property type="protein sequence ID" value="ORX97526.1"/>
    <property type="molecule type" value="Genomic_DNA"/>
</dbReference>
<organism evidence="3 4">
    <name type="scientific">Basidiobolus meristosporus CBS 931.73</name>
    <dbReference type="NCBI Taxonomy" id="1314790"/>
    <lineage>
        <taxon>Eukaryota</taxon>
        <taxon>Fungi</taxon>
        <taxon>Fungi incertae sedis</taxon>
        <taxon>Zoopagomycota</taxon>
        <taxon>Entomophthoromycotina</taxon>
        <taxon>Basidiobolomycetes</taxon>
        <taxon>Basidiobolales</taxon>
        <taxon>Basidiobolaceae</taxon>
        <taxon>Basidiobolus</taxon>
    </lineage>
</organism>
<keyword evidence="2" id="KW-0812">Transmembrane</keyword>
<feature type="region of interest" description="Disordered" evidence="1">
    <location>
        <begin position="64"/>
        <end position="93"/>
    </location>
</feature>
<reference evidence="3 4" key="1">
    <citation type="submission" date="2016-07" db="EMBL/GenBank/DDBJ databases">
        <title>Pervasive Adenine N6-methylation of Active Genes in Fungi.</title>
        <authorList>
            <consortium name="DOE Joint Genome Institute"/>
            <person name="Mondo S.J."/>
            <person name="Dannebaum R.O."/>
            <person name="Kuo R.C."/>
            <person name="Labutti K."/>
            <person name="Haridas S."/>
            <person name="Kuo A."/>
            <person name="Salamov A."/>
            <person name="Ahrendt S.R."/>
            <person name="Lipzen A."/>
            <person name="Sullivan W."/>
            <person name="Andreopoulos W.B."/>
            <person name="Clum A."/>
            <person name="Lindquist E."/>
            <person name="Daum C."/>
            <person name="Ramamoorthy G.K."/>
            <person name="Gryganskyi A."/>
            <person name="Culley D."/>
            <person name="Magnuson J.K."/>
            <person name="James T.Y."/>
            <person name="O'Malley M.A."/>
            <person name="Stajich J.E."/>
            <person name="Spatafora J.W."/>
            <person name="Visel A."/>
            <person name="Grigoriev I.V."/>
        </authorList>
    </citation>
    <scope>NUCLEOTIDE SEQUENCE [LARGE SCALE GENOMIC DNA]</scope>
    <source>
        <strain evidence="3 4">CBS 931.73</strain>
    </source>
</reference>
<dbReference type="Proteomes" id="UP000193498">
    <property type="component" value="Unassembled WGS sequence"/>
</dbReference>
<dbReference type="AlphaFoldDB" id="A0A1Y1YIH0"/>
<evidence type="ECO:0000256" key="1">
    <source>
        <dbReference type="SAM" id="MobiDB-lite"/>
    </source>
</evidence>
<name>A0A1Y1YIH0_9FUNG</name>
<sequence length="127" mass="14113">MDIGIGLRPQYVVGFVIAVGVSLICFVTILITYSRRHRRRHQASEVHLRRNQIECGVVRIPEDDPAGVTETLPPYTPNPGFNEPTNITPASMRSLPNGFASDYTPVAYRTIAETPLEPPPPVYQNVN</sequence>
<evidence type="ECO:0000313" key="4">
    <source>
        <dbReference type="Proteomes" id="UP000193498"/>
    </source>
</evidence>
<protein>
    <submittedName>
        <fullName evidence="3">Uncharacterized protein</fullName>
    </submittedName>
</protein>
<keyword evidence="2" id="KW-0472">Membrane</keyword>
<keyword evidence="2" id="KW-1133">Transmembrane helix</keyword>
<accession>A0A1Y1YIH0</accession>
<keyword evidence="4" id="KW-1185">Reference proteome</keyword>
<evidence type="ECO:0000256" key="2">
    <source>
        <dbReference type="SAM" id="Phobius"/>
    </source>
</evidence>
<feature type="transmembrane region" description="Helical" evidence="2">
    <location>
        <begin position="12"/>
        <end position="33"/>
    </location>
</feature>
<evidence type="ECO:0000313" key="3">
    <source>
        <dbReference type="EMBL" id="ORX97526.1"/>
    </source>
</evidence>
<comment type="caution">
    <text evidence="3">The sequence shown here is derived from an EMBL/GenBank/DDBJ whole genome shotgun (WGS) entry which is preliminary data.</text>
</comment>
<gene>
    <name evidence="3" type="ORF">K493DRAFT_336514</name>
</gene>
<proteinExistence type="predicted"/>
<dbReference type="InParanoid" id="A0A1Y1YIH0"/>